<gene>
    <name evidence="3" type="ORF">GCK72_010896</name>
</gene>
<protein>
    <submittedName>
        <fullName evidence="3">Uncharacterized protein</fullName>
    </submittedName>
</protein>
<feature type="compositionally biased region" description="Basic and acidic residues" evidence="2">
    <location>
        <begin position="431"/>
        <end position="441"/>
    </location>
</feature>
<feature type="region of interest" description="Disordered" evidence="2">
    <location>
        <begin position="431"/>
        <end position="482"/>
    </location>
</feature>
<dbReference type="Proteomes" id="UP000483820">
    <property type="component" value="Chromosome III"/>
</dbReference>
<feature type="compositionally biased region" description="Basic and acidic residues" evidence="2">
    <location>
        <begin position="465"/>
        <end position="476"/>
    </location>
</feature>
<evidence type="ECO:0000256" key="2">
    <source>
        <dbReference type="SAM" id="MobiDB-lite"/>
    </source>
</evidence>
<accession>A0A6A5H777</accession>
<evidence type="ECO:0000256" key="1">
    <source>
        <dbReference type="SAM" id="Coils"/>
    </source>
</evidence>
<feature type="compositionally biased region" description="Polar residues" evidence="2">
    <location>
        <begin position="442"/>
        <end position="451"/>
    </location>
</feature>
<dbReference type="EMBL" id="WUAV01000003">
    <property type="protein sequence ID" value="KAF1762634.1"/>
    <property type="molecule type" value="Genomic_DNA"/>
</dbReference>
<evidence type="ECO:0000313" key="4">
    <source>
        <dbReference type="Proteomes" id="UP000483820"/>
    </source>
</evidence>
<evidence type="ECO:0000313" key="3">
    <source>
        <dbReference type="EMBL" id="KAF1762634.1"/>
    </source>
</evidence>
<organism evidence="3 4">
    <name type="scientific">Caenorhabditis remanei</name>
    <name type="common">Caenorhabditis vulgaris</name>
    <dbReference type="NCBI Taxonomy" id="31234"/>
    <lineage>
        <taxon>Eukaryota</taxon>
        <taxon>Metazoa</taxon>
        <taxon>Ecdysozoa</taxon>
        <taxon>Nematoda</taxon>
        <taxon>Chromadorea</taxon>
        <taxon>Rhabditida</taxon>
        <taxon>Rhabditina</taxon>
        <taxon>Rhabditomorpha</taxon>
        <taxon>Rhabditoidea</taxon>
        <taxon>Rhabditidae</taxon>
        <taxon>Peloderinae</taxon>
        <taxon>Caenorhabditis</taxon>
    </lineage>
</organism>
<dbReference type="KEGG" id="crq:GCK72_010896"/>
<proteinExistence type="predicted"/>
<comment type="caution">
    <text evidence="3">The sequence shown here is derived from an EMBL/GenBank/DDBJ whole genome shotgun (WGS) entry which is preliminary data.</text>
</comment>
<dbReference type="RefSeq" id="XP_053587668.1">
    <property type="nucleotide sequence ID" value="XM_053728091.1"/>
</dbReference>
<dbReference type="AlphaFoldDB" id="A0A6A5H777"/>
<dbReference type="GeneID" id="9811435"/>
<keyword evidence="1" id="KW-0175">Coiled coil</keyword>
<dbReference type="CTD" id="9811435"/>
<sequence length="695" mass="81557">MSSARKKYNETKWQNFSIEEMRIIEREQWNWHYWRAILPNGREIRFNVSYFEKEYLKLEKLNVFIIDDDDLSFIESIMKNEDAAVHMMDLEQLTIGRKKHFYVRAIYTGNPNEDGAYSMIYSRNVFTEEILQIIPLLMKQQNTPLADSDRRLENYKNKWKSSGEHLFTAIELNEFEEVLKDFDIDKSQITVEIIERNGRFGTTLTPNGVAVMEPSHAAYMHFISLVCGVNWNSDAVKGNMIYFQQVMNKVIDRYREMKGTFVYIWSVVEHIETAARSFFMTPPVALVNVDYRFSDFSPYSSPVPLDTYHSICRSSGLPIYRDFTLEPNHKSENIPAWMARFFVQAGWINVFFSHPNMRVNKNYMASTLMMRIVEDPATLTDFLVFTKNVFFSGGDARIADSEVDFIIGKIEKETERNKLLESAKKREEILRQRKLDKKNKTASEPSGSKVKTVTPEAVGQNKPVPSEREIEPEKKKPMQSKLIQTSPVECDHCLKSYKVRDEVKKELEATKNKLKHSEERAKQVDKLEKVLSENKKKFETLESEAEKMKSLEKKVSRVDELENILEERHKEIEELKHQNTKLTEENFDIRQMEGNAYEDMKLMEVELRTLKAERKHLLESNKLITKSRDHLTEKVKQLEAQMNSGKKETQSQQEMAERDRIIQELEATSMRVSIKNQEQTKEIQNLLEKLKMSKQ</sequence>
<name>A0A6A5H777_CAERE</name>
<reference evidence="3 4" key="1">
    <citation type="submission" date="2019-12" db="EMBL/GenBank/DDBJ databases">
        <title>Chromosome-level assembly of the Caenorhabditis remanei genome.</title>
        <authorList>
            <person name="Teterina A.A."/>
            <person name="Willis J.H."/>
            <person name="Phillips P.C."/>
        </authorList>
    </citation>
    <scope>NUCLEOTIDE SEQUENCE [LARGE SCALE GENOMIC DNA]</scope>
    <source>
        <strain evidence="3 4">PX506</strain>
        <tissue evidence="3">Whole organism</tissue>
    </source>
</reference>
<feature type="coiled-coil region" evidence="1">
    <location>
        <begin position="500"/>
        <end position="655"/>
    </location>
</feature>